<comment type="similarity">
    <text evidence="1">Belongs to the N-acetylmuramoyl-L-alanine amidase 2 family.</text>
</comment>
<feature type="region of interest" description="Disordered" evidence="2">
    <location>
        <begin position="92"/>
        <end position="261"/>
    </location>
</feature>
<name>A0A5N8VL30_9ACTN</name>
<dbReference type="Pfam" id="PF01510">
    <property type="entry name" value="Amidase_2"/>
    <property type="match status" value="1"/>
</dbReference>
<dbReference type="SMART" id="SM00701">
    <property type="entry name" value="PGRP"/>
    <property type="match status" value="1"/>
</dbReference>
<dbReference type="PANTHER" id="PTHR11022:SF41">
    <property type="entry name" value="PEPTIDOGLYCAN-RECOGNITION PROTEIN LC-RELATED"/>
    <property type="match status" value="1"/>
</dbReference>
<evidence type="ECO:0000259" key="3">
    <source>
        <dbReference type="SMART" id="SM00644"/>
    </source>
</evidence>
<feature type="domain" description="N-acetylmuramoyl-L-alanine amidase" evidence="3">
    <location>
        <begin position="269"/>
        <end position="437"/>
    </location>
</feature>
<dbReference type="InterPro" id="IPR036505">
    <property type="entry name" value="Amidase/PGRP_sf"/>
</dbReference>
<dbReference type="EMBL" id="VJZD01000118">
    <property type="protein sequence ID" value="MPY34575.1"/>
    <property type="molecule type" value="Genomic_DNA"/>
</dbReference>
<dbReference type="SMART" id="SM00644">
    <property type="entry name" value="Ami_2"/>
    <property type="match status" value="1"/>
</dbReference>
<dbReference type="InterPro" id="IPR006619">
    <property type="entry name" value="PGRP_domain_met/bac"/>
</dbReference>
<sequence length="556" mass="56252">MRRRGWGAAVVAVAAIAGTLVVQGIGDGDGSGGKGRSGPIRTSTTTAALTVAADGTSARLARRDTAPFSLLGVSWADPAAHVTGTVEARARSTASGAWSKWQRLDGNSGDGAQDASRGGTSPAWFGPSDGVEVRMSGRASQRLPEDLRVAMIDPGSGTTSQVEPAGFVMEPVDPTDSADPVTPDPSSEPASADPSASESAGPPPAGETSAAPTETATPAESPSGAPTVSAPDSTAPSAAAASAPPAPASTAPRPPIASRLDWGADESISPEAPGYLPGGKIKAVVLHHTATSNDYTCAQAPAVIRSVYAYDVQQLTWKDIGYNFLVDKCGTIYEGRKGGVDRPVMGAHAYGFNSETTGIAIIGDYSSVAPSKEAMTSVARLAAWKLGQYGVDPTGTTTLTAGAAGPNYFRQTWAAGAKMTFPVIHGHRDGYNTVCPGDAYYNLLPTIRTWAGGPVEGLTLDSVTGDGVSGSTVLTGSTVTLKWSATTPAVLVRQYDVLVDGKVAVTVAGSAGSAQVDLAPGTHKVAVQGVHQSGWAAVTSDVTVLADPTPAATDAT</sequence>
<comment type="caution">
    <text evidence="5">The sequence shown here is derived from an EMBL/GenBank/DDBJ whole genome shotgun (WGS) entry which is preliminary data.</text>
</comment>
<dbReference type="Gene3D" id="3.40.80.10">
    <property type="entry name" value="Peptidoglycan recognition protein-like"/>
    <property type="match status" value="1"/>
</dbReference>
<feature type="domain" description="Peptidoglycan recognition protein family" evidence="4">
    <location>
        <begin position="254"/>
        <end position="404"/>
    </location>
</feature>
<dbReference type="GO" id="GO:0008270">
    <property type="term" value="F:zinc ion binding"/>
    <property type="evidence" value="ECO:0007669"/>
    <property type="project" value="InterPro"/>
</dbReference>
<feature type="non-terminal residue" evidence="5">
    <location>
        <position position="556"/>
    </location>
</feature>
<protein>
    <submittedName>
        <fullName evidence="5">N-acetylmuramoyl-L-alanine amidase</fullName>
    </submittedName>
</protein>
<dbReference type="GO" id="GO:0008745">
    <property type="term" value="F:N-acetylmuramoyl-L-alanine amidase activity"/>
    <property type="evidence" value="ECO:0007669"/>
    <property type="project" value="InterPro"/>
</dbReference>
<evidence type="ECO:0000256" key="2">
    <source>
        <dbReference type="SAM" id="MobiDB-lite"/>
    </source>
</evidence>
<evidence type="ECO:0000256" key="1">
    <source>
        <dbReference type="ARBA" id="ARBA00007553"/>
    </source>
</evidence>
<dbReference type="PANTHER" id="PTHR11022">
    <property type="entry name" value="PEPTIDOGLYCAN RECOGNITION PROTEIN"/>
    <property type="match status" value="1"/>
</dbReference>
<dbReference type="Proteomes" id="UP000325849">
    <property type="component" value="Unassembled WGS sequence"/>
</dbReference>
<proteinExistence type="inferred from homology"/>
<dbReference type="AlphaFoldDB" id="A0A5N8VL30"/>
<dbReference type="GO" id="GO:0009253">
    <property type="term" value="P:peptidoglycan catabolic process"/>
    <property type="evidence" value="ECO:0007669"/>
    <property type="project" value="InterPro"/>
</dbReference>
<evidence type="ECO:0000313" key="6">
    <source>
        <dbReference type="Proteomes" id="UP000325849"/>
    </source>
</evidence>
<dbReference type="RefSeq" id="WP_152892137.1">
    <property type="nucleotide sequence ID" value="NZ_VJZD01000118.1"/>
</dbReference>
<dbReference type="SUPFAM" id="SSF55846">
    <property type="entry name" value="N-acetylmuramoyl-L-alanine amidase-like"/>
    <property type="match status" value="1"/>
</dbReference>
<accession>A0A5N8VL30</accession>
<feature type="compositionally biased region" description="Pro residues" evidence="2">
    <location>
        <begin position="244"/>
        <end position="255"/>
    </location>
</feature>
<dbReference type="InterPro" id="IPR015510">
    <property type="entry name" value="PGRP"/>
</dbReference>
<reference evidence="5 6" key="1">
    <citation type="submission" date="2019-07" db="EMBL/GenBank/DDBJ databases">
        <title>New species of Amycolatopsis and Streptomyces.</title>
        <authorList>
            <person name="Duangmal K."/>
            <person name="Teo W.F.A."/>
            <person name="Lipun K."/>
        </authorList>
    </citation>
    <scope>NUCLEOTIDE SEQUENCE [LARGE SCALE GENOMIC DNA]</scope>
    <source>
        <strain evidence="5 6">NBRC 109810</strain>
    </source>
</reference>
<keyword evidence="6" id="KW-1185">Reference proteome</keyword>
<organism evidence="5 6">
    <name type="scientific">Streptomyces adustus</name>
    <dbReference type="NCBI Taxonomy" id="1609272"/>
    <lineage>
        <taxon>Bacteria</taxon>
        <taxon>Bacillati</taxon>
        <taxon>Actinomycetota</taxon>
        <taxon>Actinomycetes</taxon>
        <taxon>Kitasatosporales</taxon>
        <taxon>Streptomycetaceae</taxon>
        <taxon>Streptomyces</taxon>
    </lineage>
</organism>
<gene>
    <name evidence="5" type="ORF">FNH09_26025</name>
</gene>
<dbReference type="CDD" id="cd06583">
    <property type="entry name" value="PGRP"/>
    <property type="match status" value="1"/>
</dbReference>
<dbReference type="InterPro" id="IPR002502">
    <property type="entry name" value="Amidase_domain"/>
</dbReference>
<evidence type="ECO:0000259" key="4">
    <source>
        <dbReference type="SMART" id="SM00701"/>
    </source>
</evidence>
<feature type="compositionally biased region" description="Low complexity" evidence="2">
    <location>
        <begin position="184"/>
        <end position="243"/>
    </location>
</feature>
<dbReference type="OrthoDB" id="514320at2"/>
<evidence type="ECO:0000313" key="5">
    <source>
        <dbReference type="EMBL" id="MPY34575.1"/>
    </source>
</evidence>